<organism evidence="1">
    <name type="scientific">Schlesneria paludicola</name>
    <dbReference type="NCBI Taxonomy" id="360056"/>
    <lineage>
        <taxon>Bacteria</taxon>
        <taxon>Pseudomonadati</taxon>
        <taxon>Planctomycetota</taxon>
        <taxon>Planctomycetia</taxon>
        <taxon>Planctomycetales</taxon>
        <taxon>Planctomycetaceae</taxon>
        <taxon>Schlesneria</taxon>
    </lineage>
</organism>
<proteinExistence type="predicted"/>
<comment type="caution">
    <text evidence="1">The sequence shown here is derived from an EMBL/GenBank/DDBJ whole genome shotgun (WGS) entry which is preliminary data.</text>
</comment>
<protein>
    <recommendedName>
        <fullName evidence="2">PSP1 C-terminal domain-containing protein</fullName>
    </recommendedName>
</protein>
<dbReference type="EMBL" id="DSVQ01000012">
    <property type="protein sequence ID" value="HGT39448.1"/>
    <property type="molecule type" value="Genomic_DNA"/>
</dbReference>
<name>A0A7C4QR98_9PLAN</name>
<reference evidence="1" key="1">
    <citation type="journal article" date="2020" name="mSystems">
        <title>Genome- and Community-Level Interaction Insights into Carbon Utilization and Element Cycling Functions of Hydrothermarchaeota in Hydrothermal Sediment.</title>
        <authorList>
            <person name="Zhou Z."/>
            <person name="Liu Y."/>
            <person name="Xu W."/>
            <person name="Pan J."/>
            <person name="Luo Z.H."/>
            <person name="Li M."/>
        </authorList>
    </citation>
    <scope>NUCLEOTIDE SEQUENCE [LARGE SCALE GENOMIC DNA]</scope>
    <source>
        <strain evidence="1">SpSt-508</strain>
    </source>
</reference>
<sequence length="191" mass="20903">MARQAAARYLVRYGTVPEVARFVSELSLTRGDTVVVRSPRGLQLGTVLERERSLESTMTDEVPAIERRAEPADLAMAARLQRACETEYPEWCRRISEWELAVELLDLEWTLDGRKQILYVLTERGPDATRLALQAAAAGLGPIEVQPVQHEGPVPVAGHGCGSGGCGCRHEPMFQHPAPPALHRGASDDSP</sequence>
<gene>
    <name evidence="1" type="ORF">ENS64_09340</name>
</gene>
<evidence type="ECO:0000313" key="1">
    <source>
        <dbReference type="EMBL" id="HGT39448.1"/>
    </source>
</evidence>
<evidence type="ECO:0008006" key="2">
    <source>
        <dbReference type="Google" id="ProtNLM"/>
    </source>
</evidence>
<dbReference type="AlphaFoldDB" id="A0A7C4QR98"/>
<accession>A0A7C4QR98</accession>